<dbReference type="PRINTS" id="PR00024">
    <property type="entry name" value="HOMEOBOX"/>
</dbReference>
<keyword evidence="4 5" id="KW-0539">Nucleus</keyword>
<keyword evidence="9" id="KW-1185">Reference proteome</keyword>
<dbReference type="GO" id="GO:0000981">
    <property type="term" value="F:DNA-binding transcription factor activity, RNA polymerase II-specific"/>
    <property type="evidence" value="ECO:0007669"/>
    <property type="project" value="InterPro"/>
</dbReference>
<evidence type="ECO:0000256" key="1">
    <source>
        <dbReference type="ARBA" id="ARBA00004123"/>
    </source>
</evidence>
<evidence type="ECO:0000313" key="9">
    <source>
        <dbReference type="Proteomes" id="UP000036681"/>
    </source>
</evidence>
<proteinExistence type="predicted"/>
<evidence type="ECO:0000256" key="6">
    <source>
        <dbReference type="RuleBase" id="RU000682"/>
    </source>
</evidence>
<sequence length="217" mass="24064">MSKRRSFSVEALLELDDEHCQKQNRKEFANSKRLMPCVKAASGSVASPLISFVNNATHLPLSPQRNAENGKRRSVAISKGSKTRRARTAFTYEQLVALENKFKSTRYLSVCERLSLAVALQLSETQVKIWFQNRRTKWKKHNPGLDANAPPSPHTPESHSPSPTTSASSTSTVCQPVPSSVFMPSLSTLSPTPSFPYAVYAVPSQPIFYQPPTLTFI</sequence>
<dbReference type="AlphaFoldDB" id="A0A0M3I3W9"/>
<dbReference type="Pfam" id="PF00046">
    <property type="entry name" value="Homeodomain"/>
    <property type="match status" value="1"/>
</dbReference>
<dbReference type="PANTHER" id="PTHR24340:SF37">
    <property type="entry name" value="HOMEOBOX PROTEIN SLOU"/>
    <property type="match status" value="1"/>
</dbReference>
<keyword evidence="3 5" id="KW-0371">Homeobox</keyword>
<dbReference type="PANTHER" id="PTHR24340">
    <property type="entry name" value="HOMEOBOX PROTEIN NKX"/>
    <property type="match status" value="1"/>
</dbReference>
<dbReference type="Proteomes" id="UP000036681">
    <property type="component" value="Unplaced"/>
</dbReference>
<name>A0A0M3I3W9_ASCLU</name>
<organism evidence="9 10">
    <name type="scientific">Ascaris lumbricoides</name>
    <name type="common">Giant roundworm</name>
    <dbReference type="NCBI Taxonomy" id="6252"/>
    <lineage>
        <taxon>Eukaryota</taxon>
        <taxon>Metazoa</taxon>
        <taxon>Ecdysozoa</taxon>
        <taxon>Nematoda</taxon>
        <taxon>Chromadorea</taxon>
        <taxon>Rhabditida</taxon>
        <taxon>Spirurina</taxon>
        <taxon>Ascaridomorpha</taxon>
        <taxon>Ascaridoidea</taxon>
        <taxon>Ascarididae</taxon>
        <taxon>Ascaris</taxon>
    </lineage>
</organism>
<keyword evidence="2 5" id="KW-0238">DNA-binding</keyword>
<dbReference type="GO" id="GO:0000978">
    <property type="term" value="F:RNA polymerase II cis-regulatory region sequence-specific DNA binding"/>
    <property type="evidence" value="ECO:0007669"/>
    <property type="project" value="TreeGrafter"/>
</dbReference>
<dbReference type="SMART" id="SM00389">
    <property type="entry name" value="HOX"/>
    <property type="match status" value="1"/>
</dbReference>
<dbReference type="GO" id="GO:0030154">
    <property type="term" value="P:cell differentiation"/>
    <property type="evidence" value="ECO:0007669"/>
    <property type="project" value="TreeGrafter"/>
</dbReference>
<dbReference type="WBParaSite" id="ALUE_0001139201-mRNA-1">
    <property type="protein sequence ID" value="ALUE_0001139201-mRNA-1"/>
    <property type="gene ID" value="ALUE_0001139201"/>
</dbReference>
<dbReference type="InterPro" id="IPR001356">
    <property type="entry name" value="HD"/>
</dbReference>
<feature type="domain" description="Homeobox" evidence="8">
    <location>
        <begin position="81"/>
        <end position="141"/>
    </location>
</feature>
<evidence type="ECO:0000313" key="10">
    <source>
        <dbReference type="WBParaSite" id="ALUE_0001139201-mRNA-1"/>
    </source>
</evidence>
<evidence type="ECO:0000256" key="2">
    <source>
        <dbReference type="ARBA" id="ARBA00023125"/>
    </source>
</evidence>
<reference evidence="10" key="1">
    <citation type="submission" date="2017-02" db="UniProtKB">
        <authorList>
            <consortium name="WormBaseParasite"/>
        </authorList>
    </citation>
    <scope>IDENTIFICATION</scope>
</reference>
<evidence type="ECO:0000256" key="7">
    <source>
        <dbReference type="SAM" id="MobiDB-lite"/>
    </source>
</evidence>
<feature type="region of interest" description="Disordered" evidence="7">
    <location>
        <begin position="140"/>
        <end position="172"/>
    </location>
</feature>
<feature type="DNA-binding region" description="Homeobox" evidence="5">
    <location>
        <begin position="83"/>
        <end position="142"/>
    </location>
</feature>
<dbReference type="SUPFAM" id="SSF46689">
    <property type="entry name" value="Homeodomain-like"/>
    <property type="match status" value="1"/>
</dbReference>
<dbReference type="Gene3D" id="1.10.10.60">
    <property type="entry name" value="Homeodomain-like"/>
    <property type="match status" value="1"/>
</dbReference>
<evidence type="ECO:0000256" key="5">
    <source>
        <dbReference type="PROSITE-ProRule" id="PRU00108"/>
    </source>
</evidence>
<protein>
    <submittedName>
        <fullName evidence="10">Homeobox domain-containing protein</fullName>
    </submittedName>
</protein>
<dbReference type="CDD" id="cd00086">
    <property type="entry name" value="homeodomain"/>
    <property type="match status" value="1"/>
</dbReference>
<evidence type="ECO:0000259" key="8">
    <source>
        <dbReference type="PROSITE" id="PS50071"/>
    </source>
</evidence>
<dbReference type="InterPro" id="IPR050394">
    <property type="entry name" value="Homeobox_NK-like"/>
</dbReference>
<feature type="compositionally biased region" description="Low complexity" evidence="7">
    <location>
        <begin position="158"/>
        <end position="172"/>
    </location>
</feature>
<evidence type="ECO:0000256" key="3">
    <source>
        <dbReference type="ARBA" id="ARBA00023155"/>
    </source>
</evidence>
<dbReference type="PROSITE" id="PS00027">
    <property type="entry name" value="HOMEOBOX_1"/>
    <property type="match status" value="1"/>
</dbReference>
<dbReference type="PROSITE" id="PS50071">
    <property type="entry name" value="HOMEOBOX_2"/>
    <property type="match status" value="1"/>
</dbReference>
<dbReference type="InterPro" id="IPR017970">
    <property type="entry name" value="Homeobox_CS"/>
</dbReference>
<accession>A0A0M3I3W9</accession>
<dbReference type="InterPro" id="IPR009057">
    <property type="entry name" value="Homeodomain-like_sf"/>
</dbReference>
<dbReference type="InterPro" id="IPR020479">
    <property type="entry name" value="HD_metazoa"/>
</dbReference>
<evidence type="ECO:0000256" key="4">
    <source>
        <dbReference type="ARBA" id="ARBA00023242"/>
    </source>
</evidence>
<comment type="subcellular location">
    <subcellularLocation>
        <location evidence="1 5 6">Nucleus</location>
    </subcellularLocation>
</comment>
<feature type="region of interest" description="Disordered" evidence="7">
    <location>
        <begin position="61"/>
        <end position="80"/>
    </location>
</feature>
<dbReference type="GO" id="GO:0005634">
    <property type="term" value="C:nucleus"/>
    <property type="evidence" value="ECO:0007669"/>
    <property type="project" value="UniProtKB-SubCell"/>
</dbReference>